<dbReference type="Gene3D" id="3.90.230.10">
    <property type="entry name" value="Creatinase/methionine aminopeptidase superfamily"/>
    <property type="match status" value="1"/>
</dbReference>
<dbReference type="PANTHER" id="PTHR43226:SF3">
    <property type="entry name" value="XAA-PRO AMINOPEPTIDASE AN0832-RELATED"/>
    <property type="match status" value="1"/>
</dbReference>
<dbReference type="InterPro" id="IPR052433">
    <property type="entry name" value="X-Pro_dipept-like"/>
</dbReference>
<keyword evidence="9" id="KW-0378">Hydrolase</keyword>
<keyword evidence="10" id="KW-0482">Metalloprotease</keyword>
<dbReference type="InterPro" id="IPR029149">
    <property type="entry name" value="Creatin/AminoP/Spt16_N"/>
</dbReference>
<evidence type="ECO:0000256" key="3">
    <source>
        <dbReference type="ARBA" id="ARBA00002443"/>
    </source>
</evidence>
<evidence type="ECO:0000256" key="14">
    <source>
        <dbReference type="RuleBase" id="RU000590"/>
    </source>
</evidence>
<evidence type="ECO:0000259" key="15">
    <source>
        <dbReference type="SMART" id="SM01011"/>
    </source>
</evidence>
<evidence type="ECO:0000256" key="7">
    <source>
        <dbReference type="ARBA" id="ARBA00022670"/>
    </source>
</evidence>
<dbReference type="InterPro" id="IPR000994">
    <property type="entry name" value="Pept_M24"/>
</dbReference>
<dbReference type="InterPro" id="IPR007865">
    <property type="entry name" value="Aminopep_P_N"/>
</dbReference>
<dbReference type="Proteomes" id="UP000766486">
    <property type="component" value="Unassembled WGS sequence"/>
</dbReference>
<evidence type="ECO:0000256" key="4">
    <source>
        <dbReference type="ARBA" id="ARBA00008766"/>
    </source>
</evidence>
<comment type="cofactor">
    <cofactor evidence="2">
        <name>Mn(2+)</name>
        <dbReference type="ChEBI" id="CHEBI:29035"/>
    </cofactor>
</comment>
<dbReference type="SUPFAM" id="SSF55920">
    <property type="entry name" value="Creatinase/aminopeptidase"/>
    <property type="match status" value="1"/>
</dbReference>
<name>A0ABY6TP52_BIOOC</name>
<evidence type="ECO:0000256" key="11">
    <source>
        <dbReference type="ARBA" id="ARBA00023211"/>
    </source>
</evidence>
<evidence type="ECO:0000256" key="12">
    <source>
        <dbReference type="ARBA" id="ARBA00030849"/>
    </source>
</evidence>
<gene>
    <name evidence="16" type="ORF">CLO192961_LOCUS21513</name>
</gene>
<evidence type="ECO:0000256" key="2">
    <source>
        <dbReference type="ARBA" id="ARBA00001936"/>
    </source>
</evidence>
<sequence>MDKLKYELALEDEFDALNIEVKAGDVEEILSSRKYPAKLHARKVAAELARPSTGVPDKGIIFLPGEPSRLYEDSDQGPDFRQRRYPSFYYITGADFADCAVTYQISEDRLTLWIPYVEPRQILWYGSTPDAAKALQLYDVDDVRYTNDLSKFFDLALNPSTTLYVLHRTQLPRDIFVQSDSRHVECRGQPGRIDYSSLQSAMDRARAIKDEYEIALIQKANDISSIAHREVARQMLQLRNEQDIEAIFVATCVANGAHSQAYKIIAGAGVNASTLHYDANDQPLEGKQVVVVDAGCEYKCYASDVTRTLPIPGVFSPESKAIYRIVERMQEECISAIKPGTKFSSLHLHAASVAAQGLLKLGILKGELRRIEDSGVASAFFPHGLGHHVGLEVHDVSGDLRLLSADKLTRLENGKREMITPPEFVDMRRSERRAATSNLSMYSDGRQVLQPGMIVTVEPGIYFCREYLEGYFLSRPKFAEFIDRDVLEGYYGVGGVRIEDDILVTERGYRNMTSAPKGDPLLSIMNEGFEVIDSSG</sequence>
<keyword evidence="7" id="KW-0645">Protease</keyword>
<evidence type="ECO:0000313" key="16">
    <source>
        <dbReference type="EMBL" id="VUC20386.1"/>
    </source>
</evidence>
<dbReference type="InterPro" id="IPR001131">
    <property type="entry name" value="Peptidase_M24B_aminopep-P_CS"/>
</dbReference>
<comment type="similarity">
    <text evidence="4 14">Belongs to the peptidase M24B family.</text>
</comment>
<protein>
    <recommendedName>
        <fullName evidence="5">Xaa-Pro aminopeptidase</fullName>
        <ecNumber evidence="5">3.4.11.9</ecNumber>
    </recommendedName>
    <alternativeName>
        <fullName evidence="12">Aminoacylproline aminopeptidase</fullName>
    </alternativeName>
    <alternativeName>
        <fullName evidence="13">Prolidase</fullName>
    </alternativeName>
</protein>
<evidence type="ECO:0000256" key="1">
    <source>
        <dbReference type="ARBA" id="ARBA00001424"/>
    </source>
</evidence>
<evidence type="ECO:0000256" key="5">
    <source>
        <dbReference type="ARBA" id="ARBA00012574"/>
    </source>
</evidence>
<dbReference type="SUPFAM" id="SSF53092">
    <property type="entry name" value="Creatinase/prolidase N-terminal domain"/>
    <property type="match status" value="1"/>
</dbReference>
<dbReference type="SMART" id="SM01011">
    <property type="entry name" value="AMP_N"/>
    <property type="match status" value="1"/>
</dbReference>
<comment type="caution">
    <text evidence="16">The sequence shown here is derived from an EMBL/GenBank/DDBJ whole genome shotgun (WGS) entry which is preliminary data.</text>
</comment>
<dbReference type="CDD" id="cd01087">
    <property type="entry name" value="Prolidase"/>
    <property type="match status" value="1"/>
</dbReference>
<dbReference type="EC" id="3.4.11.9" evidence="5"/>
<keyword evidence="8 14" id="KW-0479">Metal-binding</keyword>
<dbReference type="Pfam" id="PF00557">
    <property type="entry name" value="Peptidase_M24"/>
    <property type="match status" value="1"/>
</dbReference>
<dbReference type="Pfam" id="PF05195">
    <property type="entry name" value="AMP_N"/>
    <property type="match status" value="1"/>
</dbReference>
<keyword evidence="17" id="KW-1185">Reference proteome</keyword>
<comment type="function">
    <text evidence="3">Catalyzes the removal of a penultimate prolyl residue from the N-termini of peptides.</text>
</comment>
<proteinExistence type="inferred from homology"/>
<evidence type="ECO:0000256" key="13">
    <source>
        <dbReference type="ARBA" id="ARBA00032413"/>
    </source>
</evidence>
<evidence type="ECO:0000313" key="17">
    <source>
        <dbReference type="Proteomes" id="UP000766486"/>
    </source>
</evidence>
<dbReference type="PANTHER" id="PTHR43226">
    <property type="entry name" value="XAA-PRO AMINOPEPTIDASE 3"/>
    <property type="match status" value="1"/>
</dbReference>
<reference evidence="16 17" key="1">
    <citation type="submission" date="2019-06" db="EMBL/GenBank/DDBJ databases">
        <authorList>
            <person name="Broberg M."/>
        </authorList>
    </citation>
    <scope>NUCLEOTIDE SEQUENCE [LARGE SCALE GENOMIC DNA]</scope>
</reference>
<evidence type="ECO:0000256" key="9">
    <source>
        <dbReference type="ARBA" id="ARBA00022801"/>
    </source>
</evidence>
<evidence type="ECO:0000256" key="6">
    <source>
        <dbReference type="ARBA" id="ARBA00022438"/>
    </source>
</evidence>
<keyword evidence="6" id="KW-0031">Aminopeptidase</keyword>
<dbReference type="InterPro" id="IPR036005">
    <property type="entry name" value="Creatinase/aminopeptidase-like"/>
</dbReference>
<organism evidence="16 17">
    <name type="scientific">Bionectria ochroleuca</name>
    <name type="common">Gliocladium roseum</name>
    <dbReference type="NCBI Taxonomy" id="29856"/>
    <lineage>
        <taxon>Eukaryota</taxon>
        <taxon>Fungi</taxon>
        <taxon>Dikarya</taxon>
        <taxon>Ascomycota</taxon>
        <taxon>Pezizomycotina</taxon>
        <taxon>Sordariomycetes</taxon>
        <taxon>Hypocreomycetidae</taxon>
        <taxon>Hypocreales</taxon>
        <taxon>Bionectriaceae</taxon>
        <taxon>Clonostachys</taxon>
    </lineage>
</organism>
<dbReference type="EMBL" id="CABFNS010000136">
    <property type="protein sequence ID" value="VUC20386.1"/>
    <property type="molecule type" value="Genomic_DNA"/>
</dbReference>
<evidence type="ECO:0000256" key="8">
    <source>
        <dbReference type="ARBA" id="ARBA00022723"/>
    </source>
</evidence>
<dbReference type="Gene3D" id="3.40.350.10">
    <property type="entry name" value="Creatinase/prolidase N-terminal domain"/>
    <property type="match status" value="1"/>
</dbReference>
<evidence type="ECO:0000256" key="10">
    <source>
        <dbReference type="ARBA" id="ARBA00023049"/>
    </source>
</evidence>
<keyword evidence="11" id="KW-0464">Manganese</keyword>
<dbReference type="PROSITE" id="PS00491">
    <property type="entry name" value="PROLINE_PEPTIDASE"/>
    <property type="match status" value="1"/>
</dbReference>
<feature type="domain" description="Aminopeptidase P N-terminal" evidence="15">
    <location>
        <begin position="35"/>
        <end position="174"/>
    </location>
</feature>
<accession>A0ABY6TP52</accession>
<comment type="catalytic activity">
    <reaction evidence="1">
        <text>Release of any N-terminal amino acid, including proline, that is linked to proline, even from a dipeptide or tripeptide.</text>
        <dbReference type="EC" id="3.4.11.9"/>
    </reaction>
</comment>